<dbReference type="RefSeq" id="XP_060414481.1">
    <property type="nucleotide sequence ID" value="XM_060551376.1"/>
</dbReference>
<dbReference type="GeneID" id="85435616"/>
<dbReference type="AlphaFoldDB" id="A0AAD8Q0M0"/>
<organism evidence="1 2">
    <name type="scientific">Colletotrichum navitas</name>
    <dbReference type="NCBI Taxonomy" id="681940"/>
    <lineage>
        <taxon>Eukaryota</taxon>
        <taxon>Fungi</taxon>
        <taxon>Dikarya</taxon>
        <taxon>Ascomycota</taxon>
        <taxon>Pezizomycotina</taxon>
        <taxon>Sordariomycetes</taxon>
        <taxon>Hypocreomycetidae</taxon>
        <taxon>Glomerellales</taxon>
        <taxon>Glomerellaceae</taxon>
        <taxon>Colletotrichum</taxon>
        <taxon>Colletotrichum graminicola species complex</taxon>
    </lineage>
</organism>
<evidence type="ECO:0000313" key="2">
    <source>
        <dbReference type="Proteomes" id="UP001230504"/>
    </source>
</evidence>
<reference evidence="1" key="1">
    <citation type="submission" date="2021-06" db="EMBL/GenBank/DDBJ databases">
        <title>Comparative genomics, transcriptomics and evolutionary studies reveal genomic signatures of adaptation to plant cell wall in hemibiotrophic fungi.</title>
        <authorList>
            <consortium name="DOE Joint Genome Institute"/>
            <person name="Baroncelli R."/>
            <person name="Diaz J.F."/>
            <person name="Benocci T."/>
            <person name="Peng M."/>
            <person name="Battaglia E."/>
            <person name="Haridas S."/>
            <person name="Andreopoulos W."/>
            <person name="Labutti K."/>
            <person name="Pangilinan J."/>
            <person name="Floch G.L."/>
            <person name="Makela M.R."/>
            <person name="Henrissat B."/>
            <person name="Grigoriev I.V."/>
            <person name="Crouch J.A."/>
            <person name="De Vries R.P."/>
            <person name="Sukno S.A."/>
            <person name="Thon M.R."/>
        </authorList>
    </citation>
    <scope>NUCLEOTIDE SEQUENCE</scope>
    <source>
        <strain evidence="1">CBS 125086</strain>
    </source>
</reference>
<keyword evidence="2" id="KW-1185">Reference proteome</keyword>
<protein>
    <submittedName>
        <fullName evidence="1">Uncharacterized protein</fullName>
    </submittedName>
</protein>
<evidence type="ECO:0000313" key="1">
    <source>
        <dbReference type="EMBL" id="KAK1593157.1"/>
    </source>
</evidence>
<gene>
    <name evidence="1" type="ORF">LY79DRAFT_189416</name>
</gene>
<proteinExistence type="predicted"/>
<dbReference type="EMBL" id="JAHLJV010000027">
    <property type="protein sequence ID" value="KAK1593157.1"/>
    <property type="molecule type" value="Genomic_DNA"/>
</dbReference>
<sequence length="155" mass="16734">MGETGSASRVIGFVAAAAAAVAAAARVRRASVSVLAELYLEWGNCGGGNVGITSLEISIRQRRGIRREARTQKTSRRALAHGSRLLVITPPSLPPLSAPLFLSLLPGSWRLKPSPRRTSRVVDAARYLVLDTWCLCCLASHPAVHVTMYLMHLIH</sequence>
<accession>A0AAD8Q0M0</accession>
<comment type="caution">
    <text evidence="1">The sequence shown here is derived from an EMBL/GenBank/DDBJ whole genome shotgun (WGS) entry which is preliminary data.</text>
</comment>
<name>A0AAD8Q0M0_9PEZI</name>
<dbReference type="Proteomes" id="UP001230504">
    <property type="component" value="Unassembled WGS sequence"/>
</dbReference>